<dbReference type="Gene3D" id="2.170.270.10">
    <property type="entry name" value="SET domain"/>
    <property type="match status" value="1"/>
</dbReference>
<dbReference type="InterPro" id="IPR002893">
    <property type="entry name" value="Znf_MYND"/>
</dbReference>
<dbReference type="OrthoDB" id="5945798at2759"/>
<dbReference type="Gene3D" id="6.10.140.2220">
    <property type="match status" value="1"/>
</dbReference>
<dbReference type="PANTHER" id="PTHR12197:SF251">
    <property type="entry name" value="EG:BACR7C10.4 PROTEIN"/>
    <property type="match status" value="1"/>
</dbReference>
<dbReference type="GO" id="GO:0008270">
    <property type="term" value="F:zinc ion binding"/>
    <property type="evidence" value="ECO:0007669"/>
    <property type="project" value="UniProtKB-KW"/>
</dbReference>
<dbReference type="PROSITE" id="PS50865">
    <property type="entry name" value="ZF_MYND_2"/>
    <property type="match status" value="1"/>
</dbReference>
<dbReference type="Pfam" id="PF01753">
    <property type="entry name" value="zf-MYND"/>
    <property type="match status" value="1"/>
</dbReference>
<reference evidence="7" key="1">
    <citation type="journal article" date="2020" name="Stud. Mycol.">
        <title>101 Dothideomycetes genomes: a test case for predicting lifestyles and emergence of pathogens.</title>
        <authorList>
            <person name="Haridas S."/>
            <person name="Albert R."/>
            <person name="Binder M."/>
            <person name="Bloem J."/>
            <person name="Labutti K."/>
            <person name="Salamov A."/>
            <person name="Andreopoulos B."/>
            <person name="Baker S."/>
            <person name="Barry K."/>
            <person name="Bills G."/>
            <person name="Bluhm B."/>
            <person name="Cannon C."/>
            <person name="Castanera R."/>
            <person name="Culley D."/>
            <person name="Daum C."/>
            <person name="Ezra D."/>
            <person name="Gonzalez J."/>
            <person name="Henrissat B."/>
            <person name="Kuo A."/>
            <person name="Liang C."/>
            <person name="Lipzen A."/>
            <person name="Lutzoni F."/>
            <person name="Magnuson J."/>
            <person name="Mondo S."/>
            <person name="Nolan M."/>
            <person name="Ohm R."/>
            <person name="Pangilinan J."/>
            <person name="Park H.-J."/>
            <person name="Ramirez L."/>
            <person name="Alfaro M."/>
            <person name="Sun H."/>
            <person name="Tritt A."/>
            <person name="Yoshinaga Y."/>
            <person name="Zwiers L.-H."/>
            <person name="Turgeon B."/>
            <person name="Goodwin S."/>
            <person name="Spatafora J."/>
            <person name="Crous P."/>
            <person name="Grigoriev I."/>
        </authorList>
    </citation>
    <scope>NUCLEOTIDE SEQUENCE</scope>
    <source>
        <strain evidence="7">CBS 113979</strain>
    </source>
</reference>
<evidence type="ECO:0000259" key="5">
    <source>
        <dbReference type="PROSITE" id="PS50280"/>
    </source>
</evidence>
<dbReference type="InterPro" id="IPR046341">
    <property type="entry name" value="SET_dom_sf"/>
</dbReference>
<dbReference type="Pfam" id="PF00856">
    <property type="entry name" value="SET"/>
    <property type="match status" value="1"/>
</dbReference>
<evidence type="ECO:0000256" key="1">
    <source>
        <dbReference type="ARBA" id="ARBA00022723"/>
    </source>
</evidence>
<keyword evidence="1" id="KW-0479">Metal-binding</keyword>
<dbReference type="GO" id="GO:0005634">
    <property type="term" value="C:nucleus"/>
    <property type="evidence" value="ECO:0007669"/>
    <property type="project" value="TreeGrafter"/>
</dbReference>
<evidence type="ECO:0000256" key="4">
    <source>
        <dbReference type="PROSITE-ProRule" id="PRU00134"/>
    </source>
</evidence>
<keyword evidence="8" id="KW-1185">Reference proteome</keyword>
<evidence type="ECO:0000259" key="6">
    <source>
        <dbReference type="PROSITE" id="PS50865"/>
    </source>
</evidence>
<dbReference type="InterPro" id="IPR050869">
    <property type="entry name" value="H3K4_H4K5_MeTrfase"/>
</dbReference>
<name>A0A6G1GZL7_9PEZI</name>
<protein>
    <submittedName>
        <fullName evidence="7">SET domain-containing protein</fullName>
    </submittedName>
</protein>
<gene>
    <name evidence="7" type="ORF">K402DRAFT_463881</name>
</gene>
<dbReference type="Proteomes" id="UP000800041">
    <property type="component" value="Unassembled WGS sequence"/>
</dbReference>
<dbReference type="PROSITE" id="PS50280">
    <property type="entry name" value="SET"/>
    <property type="match status" value="1"/>
</dbReference>
<sequence length="539" mass="60857">MVTMPDEFHAQVQGSSTAGNGLFATKDIPAGGLIFRKTRPLIGVLDIGHLADTCSNCFVWTQDHSLLEPTDVPKEVKACTGCQVLRYCSKKCQSQSWKRHHKHECSVLTKAPTPHLLPQAVRATMQITRMRESGVMAEDDWEGLVKLDSHYETVESMGGERFETLQTFGMGAWQYSTPTPRSFSILDSQKMFARVLVNALTLVSPSFDPMGICIDPIASVANHSCDPNAVAVMDHPGLSFRALRSIKKGEEVFISYIDSTEWFAMRQKLLKAKYHFTCRCSKCEHGPTLREDQFAIRPKDLSKKWKRFADDHVKESPELGNEEGCYVGPTPDDRRASILLALAWDEIKQAQAYAFTPISLSAKIEKLEMGMRLHYQSKLFAITRQPWPQFRHELMVAKLSTSNMQDAAIAWMQAVKTYFLIDPVLYPQSFHPVRVVHVWTLALLTLYIVSDADSHPAFKGLVESCPSLPHVVYGLLREVAENVGKSHGEGTKFAKVVTDKFEQMKMDTFGGDAMLERVMRDHLKDVWVGFRTVADWMEY</sequence>
<dbReference type="SUPFAM" id="SSF82199">
    <property type="entry name" value="SET domain"/>
    <property type="match status" value="1"/>
</dbReference>
<evidence type="ECO:0000256" key="3">
    <source>
        <dbReference type="ARBA" id="ARBA00022833"/>
    </source>
</evidence>
<keyword evidence="3" id="KW-0862">Zinc</keyword>
<feature type="domain" description="SET" evidence="5">
    <location>
        <begin position="10"/>
        <end position="257"/>
    </location>
</feature>
<dbReference type="AlphaFoldDB" id="A0A6G1GZL7"/>
<proteinExistence type="predicted"/>
<dbReference type="PANTHER" id="PTHR12197">
    <property type="entry name" value="HISTONE-LYSINE N-METHYLTRANSFERASE SMYD"/>
    <property type="match status" value="1"/>
</dbReference>
<accession>A0A6G1GZL7</accession>
<dbReference type="Gene3D" id="1.10.220.160">
    <property type="match status" value="1"/>
</dbReference>
<dbReference type="EMBL" id="ML977158">
    <property type="protein sequence ID" value="KAF1986252.1"/>
    <property type="molecule type" value="Genomic_DNA"/>
</dbReference>
<organism evidence="7 8">
    <name type="scientific">Aulographum hederae CBS 113979</name>
    <dbReference type="NCBI Taxonomy" id="1176131"/>
    <lineage>
        <taxon>Eukaryota</taxon>
        <taxon>Fungi</taxon>
        <taxon>Dikarya</taxon>
        <taxon>Ascomycota</taxon>
        <taxon>Pezizomycotina</taxon>
        <taxon>Dothideomycetes</taxon>
        <taxon>Pleosporomycetidae</taxon>
        <taxon>Aulographales</taxon>
        <taxon>Aulographaceae</taxon>
    </lineage>
</organism>
<dbReference type="CDD" id="cd20071">
    <property type="entry name" value="SET_SMYD"/>
    <property type="match status" value="1"/>
</dbReference>
<evidence type="ECO:0000256" key="2">
    <source>
        <dbReference type="ARBA" id="ARBA00022771"/>
    </source>
</evidence>
<evidence type="ECO:0000313" key="8">
    <source>
        <dbReference type="Proteomes" id="UP000800041"/>
    </source>
</evidence>
<dbReference type="InterPro" id="IPR001214">
    <property type="entry name" value="SET_dom"/>
</dbReference>
<keyword evidence="2 4" id="KW-0863">Zinc-finger</keyword>
<feature type="domain" description="MYND-type" evidence="6">
    <location>
        <begin position="54"/>
        <end position="105"/>
    </location>
</feature>
<evidence type="ECO:0000313" key="7">
    <source>
        <dbReference type="EMBL" id="KAF1986252.1"/>
    </source>
</evidence>
<dbReference type="SMART" id="SM00317">
    <property type="entry name" value="SET"/>
    <property type="match status" value="1"/>
</dbReference>